<dbReference type="OrthoDB" id="3371334at2"/>
<dbReference type="Proteomes" id="UP000321261">
    <property type="component" value="Unassembled WGS sequence"/>
</dbReference>
<dbReference type="InterPro" id="IPR000089">
    <property type="entry name" value="Biotin_lipoyl"/>
</dbReference>
<dbReference type="AlphaFoldDB" id="A0A561SZ79"/>
<keyword evidence="4" id="KW-1185">Reference proteome</keyword>
<dbReference type="PRINTS" id="PR00111">
    <property type="entry name" value="ABHYDROLASE"/>
</dbReference>
<keyword evidence="3" id="KW-0670">Pyruvate</keyword>
<dbReference type="CDD" id="cd06849">
    <property type="entry name" value="lipoyl_domain"/>
    <property type="match status" value="1"/>
</dbReference>
<dbReference type="InterPro" id="IPR000073">
    <property type="entry name" value="AB_hydrolase_1"/>
</dbReference>
<name>A0A561SZ79_9PSEU</name>
<dbReference type="GO" id="GO:0016740">
    <property type="term" value="F:transferase activity"/>
    <property type="evidence" value="ECO:0007669"/>
    <property type="project" value="UniProtKB-KW"/>
</dbReference>
<feature type="domain" description="Lipoyl-binding" evidence="2">
    <location>
        <begin position="17"/>
        <end position="92"/>
    </location>
</feature>
<dbReference type="Gene3D" id="2.40.50.100">
    <property type="match status" value="1"/>
</dbReference>
<dbReference type="PANTHER" id="PTHR43194">
    <property type="entry name" value="HYDROLASE ALPHA/BETA FOLD FAMILY"/>
    <property type="match status" value="1"/>
</dbReference>
<comment type="caution">
    <text evidence="3">The sequence shown here is derived from an EMBL/GenBank/DDBJ whole genome shotgun (WGS) entry which is preliminary data.</text>
</comment>
<sequence length="377" mass="39227">MPDERSSAERTDSAARIQRVTMPKWGLSMKTGKIVDWFVSEGDTIAKGDDIVDIETDKIAGTLESPVEGPLRRIVAEPGADLPVGAVLAVVAPADVPDSEIDAVVEEAKAAVASGALEADDEPEPQLVDVGGRTISYLVLGPEDAGDPVVLVHGYGGDKNSWLFVQQPLAEEGRRAIALDLPGHGASGKDVGDGSLQTLADTVSGFLDALGIGRAHLVGHSLGGAVVAAVAKAAPGKVASLTLIAPAGFTPEVDAEYLRGFAAAASRRELKPLVGRLFADEALVTRQLVDDLLRYKRLDGVDKALTAVLGTLLDGDRQALDTPALLEGVDVPVTVVWGASDRIVPVPDGVELTRVEAGHMPHMEAPGEVLAAVRARL</sequence>
<dbReference type="InterPro" id="IPR029058">
    <property type="entry name" value="AB_hydrolase_fold"/>
</dbReference>
<organism evidence="3 4">
    <name type="scientific">Pseudonocardia hierapolitana</name>
    <dbReference type="NCBI Taxonomy" id="1128676"/>
    <lineage>
        <taxon>Bacteria</taxon>
        <taxon>Bacillati</taxon>
        <taxon>Actinomycetota</taxon>
        <taxon>Actinomycetes</taxon>
        <taxon>Pseudonocardiales</taxon>
        <taxon>Pseudonocardiaceae</taxon>
        <taxon>Pseudonocardia</taxon>
    </lineage>
</organism>
<protein>
    <submittedName>
        <fullName evidence="3">Pyruvate dehydrogenase E2 component (Dihydrolipoamide acetyltransferase)</fullName>
    </submittedName>
</protein>
<keyword evidence="3" id="KW-0808">Transferase</keyword>
<proteinExistence type="predicted"/>
<dbReference type="PROSITE" id="PS50968">
    <property type="entry name" value="BIOTINYL_LIPOYL"/>
    <property type="match status" value="1"/>
</dbReference>
<dbReference type="Pfam" id="PF00561">
    <property type="entry name" value="Abhydrolase_1"/>
    <property type="match status" value="1"/>
</dbReference>
<reference evidence="3 4" key="1">
    <citation type="submission" date="2019-06" db="EMBL/GenBank/DDBJ databases">
        <title>Sequencing the genomes of 1000 actinobacteria strains.</title>
        <authorList>
            <person name="Klenk H.-P."/>
        </authorList>
    </citation>
    <scope>NUCLEOTIDE SEQUENCE [LARGE SCALE GENOMIC DNA]</scope>
    <source>
        <strain evidence="3 4">DSM 45671</strain>
    </source>
</reference>
<evidence type="ECO:0000256" key="1">
    <source>
        <dbReference type="ARBA" id="ARBA00022823"/>
    </source>
</evidence>
<dbReference type="InterPro" id="IPR011053">
    <property type="entry name" value="Single_hybrid_motif"/>
</dbReference>
<evidence type="ECO:0000313" key="3">
    <source>
        <dbReference type="EMBL" id="TWF80135.1"/>
    </source>
</evidence>
<dbReference type="PANTHER" id="PTHR43194:SF2">
    <property type="entry name" value="PEROXISOMAL MEMBRANE PROTEIN LPX1"/>
    <property type="match status" value="1"/>
</dbReference>
<dbReference type="EMBL" id="VIWU01000001">
    <property type="protein sequence ID" value="TWF80135.1"/>
    <property type="molecule type" value="Genomic_DNA"/>
</dbReference>
<gene>
    <name evidence="3" type="ORF">FHX44_116073</name>
</gene>
<dbReference type="InterPro" id="IPR003016">
    <property type="entry name" value="2-oxoA_DH_lipoyl-BS"/>
</dbReference>
<dbReference type="PROSITE" id="PS00189">
    <property type="entry name" value="LIPOYL"/>
    <property type="match status" value="1"/>
</dbReference>
<evidence type="ECO:0000313" key="4">
    <source>
        <dbReference type="Proteomes" id="UP000321261"/>
    </source>
</evidence>
<keyword evidence="1" id="KW-0450">Lipoyl</keyword>
<dbReference type="SUPFAM" id="SSF51230">
    <property type="entry name" value="Single hybrid motif"/>
    <property type="match status" value="1"/>
</dbReference>
<evidence type="ECO:0000259" key="2">
    <source>
        <dbReference type="PROSITE" id="PS50968"/>
    </source>
</evidence>
<dbReference type="Pfam" id="PF00364">
    <property type="entry name" value="Biotin_lipoyl"/>
    <property type="match status" value="1"/>
</dbReference>
<accession>A0A561SZ79</accession>
<dbReference type="SUPFAM" id="SSF53474">
    <property type="entry name" value="alpha/beta-Hydrolases"/>
    <property type="match status" value="1"/>
</dbReference>
<dbReference type="NCBIfam" id="NF011457">
    <property type="entry name" value="PRK14875.1"/>
    <property type="match status" value="1"/>
</dbReference>
<dbReference type="Gene3D" id="3.40.50.1820">
    <property type="entry name" value="alpha/beta hydrolase"/>
    <property type="match status" value="1"/>
</dbReference>
<dbReference type="InterPro" id="IPR050228">
    <property type="entry name" value="Carboxylesterase_BioH"/>
</dbReference>